<keyword evidence="6 9" id="KW-0472">Membrane</keyword>
<evidence type="ECO:0000256" key="2">
    <source>
        <dbReference type="ARBA" id="ARBA00010992"/>
    </source>
</evidence>
<feature type="transmembrane region" description="Helical" evidence="9">
    <location>
        <begin position="285"/>
        <end position="301"/>
    </location>
</feature>
<comment type="subcellular location">
    <subcellularLocation>
        <location evidence="1">Membrane</location>
    </subcellularLocation>
</comment>
<dbReference type="Pfam" id="PF00083">
    <property type="entry name" value="Sugar_tr"/>
    <property type="match status" value="1"/>
</dbReference>
<accession>A0AA88WMW3</accession>
<feature type="transmembrane region" description="Helical" evidence="9">
    <location>
        <begin position="219"/>
        <end position="243"/>
    </location>
</feature>
<proteinExistence type="inferred from homology"/>
<dbReference type="InterPro" id="IPR036259">
    <property type="entry name" value="MFS_trans_sf"/>
</dbReference>
<comment type="similarity">
    <text evidence="2">Belongs to the major facilitator superfamily. Sugar transporter (TC 2.A.1.1) family.</text>
</comment>
<dbReference type="AlphaFoldDB" id="A0AA88WMW3"/>
<name>A0AA88WMW3_9ASTE</name>
<comment type="similarity">
    <text evidence="7">Belongs to the major facilitator superfamily. Phosphate:H(+) symporter (TC 2.A.1.9) family.</text>
</comment>
<evidence type="ECO:0000256" key="9">
    <source>
        <dbReference type="SAM" id="Phobius"/>
    </source>
</evidence>
<dbReference type="InterPro" id="IPR005828">
    <property type="entry name" value="MFS_sugar_transport-like"/>
</dbReference>
<evidence type="ECO:0000256" key="5">
    <source>
        <dbReference type="ARBA" id="ARBA00022989"/>
    </source>
</evidence>
<dbReference type="GO" id="GO:0015144">
    <property type="term" value="F:carbohydrate transmembrane transporter activity"/>
    <property type="evidence" value="ECO:0007669"/>
    <property type="project" value="InterPro"/>
</dbReference>
<dbReference type="GO" id="GO:0016020">
    <property type="term" value="C:membrane"/>
    <property type="evidence" value="ECO:0007669"/>
    <property type="project" value="UniProtKB-SubCell"/>
</dbReference>
<evidence type="ECO:0000256" key="3">
    <source>
        <dbReference type="ARBA" id="ARBA00022448"/>
    </source>
</evidence>
<evidence type="ECO:0000313" key="11">
    <source>
        <dbReference type="Proteomes" id="UP001188597"/>
    </source>
</evidence>
<evidence type="ECO:0000256" key="6">
    <source>
        <dbReference type="ARBA" id="ARBA00023136"/>
    </source>
</evidence>
<gene>
    <name evidence="10" type="ORF">RJ639_038304</name>
</gene>
<feature type="region of interest" description="Disordered" evidence="8">
    <location>
        <begin position="381"/>
        <end position="409"/>
    </location>
</feature>
<feature type="transmembrane region" description="Helical" evidence="9">
    <location>
        <begin position="255"/>
        <end position="273"/>
    </location>
</feature>
<comment type="caution">
    <text evidence="10">The sequence shown here is derived from an EMBL/GenBank/DDBJ whole genome shotgun (WGS) entry which is preliminary data.</text>
</comment>
<feature type="transmembrane region" description="Helical" evidence="9">
    <location>
        <begin position="135"/>
        <end position="158"/>
    </location>
</feature>
<evidence type="ECO:0000256" key="4">
    <source>
        <dbReference type="ARBA" id="ARBA00022692"/>
    </source>
</evidence>
<reference evidence="10" key="1">
    <citation type="submission" date="2022-12" db="EMBL/GenBank/DDBJ databases">
        <title>Draft genome assemblies for two species of Escallonia (Escalloniales).</title>
        <authorList>
            <person name="Chanderbali A."/>
            <person name="Dervinis C."/>
            <person name="Anghel I."/>
            <person name="Soltis D."/>
            <person name="Soltis P."/>
            <person name="Zapata F."/>
        </authorList>
    </citation>
    <scope>NUCLEOTIDE SEQUENCE</scope>
    <source>
        <strain evidence="10">UCBG64.0493</strain>
        <tissue evidence="10">Leaf</tissue>
    </source>
</reference>
<evidence type="ECO:0000256" key="1">
    <source>
        <dbReference type="ARBA" id="ARBA00004370"/>
    </source>
</evidence>
<dbReference type="InterPro" id="IPR045262">
    <property type="entry name" value="STP/PLT_plant"/>
</dbReference>
<keyword evidence="4 9" id="KW-0812">Transmembrane</keyword>
<keyword evidence="5 9" id="KW-1133">Transmembrane helix</keyword>
<evidence type="ECO:0000313" key="10">
    <source>
        <dbReference type="EMBL" id="KAK3030348.1"/>
    </source>
</evidence>
<sequence>MVTRDPPALYLVMQQINTQTIQIVMTENLIEEIEVHIHCQDHLLLPENPGARILVQLLNQPQCSISPGLNIAINFQIFELFDQQKLALPAIPTICRETTPEGGRRMLNNTYQFSVRVGGALAPAMNYIASYHPLWGWRLSFGIVSVPISLLVLVSIFIGETPTCLIQHDKVEEAKRILRRIRGTSDIEVEFRGLLAETRRCQSVNAIAELLSTPNLPPLVVTTVAEMLLPWSGLSILSFYGPFLLQSAGYKSHEAFLAPLVIAIVTLVFTALAKYSVDFLGRRVLLLYASAVTFTSLILTLEKRLERAKRRAVEEVTKARDQGICNFLDGNVGDEWLKKRTEDGLEICELGFAKAKEMFAERFPDIPLDDFVLPAVVSPSGETAMPSEAGDAAASHLPGEGPSGDALEP</sequence>
<dbReference type="PANTHER" id="PTHR23500:SF357">
    <property type="entry name" value="IP12678P"/>
    <property type="match status" value="1"/>
</dbReference>
<dbReference type="EMBL" id="JAVXUP010000342">
    <property type="protein sequence ID" value="KAK3030348.1"/>
    <property type="molecule type" value="Genomic_DNA"/>
</dbReference>
<organism evidence="10 11">
    <name type="scientific">Escallonia herrerae</name>
    <dbReference type="NCBI Taxonomy" id="1293975"/>
    <lineage>
        <taxon>Eukaryota</taxon>
        <taxon>Viridiplantae</taxon>
        <taxon>Streptophyta</taxon>
        <taxon>Embryophyta</taxon>
        <taxon>Tracheophyta</taxon>
        <taxon>Spermatophyta</taxon>
        <taxon>Magnoliopsida</taxon>
        <taxon>eudicotyledons</taxon>
        <taxon>Gunneridae</taxon>
        <taxon>Pentapetalae</taxon>
        <taxon>asterids</taxon>
        <taxon>campanulids</taxon>
        <taxon>Escalloniales</taxon>
        <taxon>Escalloniaceae</taxon>
        <taxon>Escallonia</taxon>
    </lineage>
</organism>
<evidence type="ECO:0000256" key="7">
    <source>
        <dbReference type="ARBA" id="ARBA00044504"/>
    </source>
</evidence>
<keyword evidence="3" id="KW-0813">Transport</keyword>
<protein>
    <submittedName>
        <fullName evidence="10">Uncharacterized protein</fullName>
    </submittedName>
</protein>
<dbReference type="PANTHER" id="PTHR23500">
    <property type="entry name" value="SOLUTE CARRIER FAMILY 2, FACILITATED GLUCOSE TRANSPORTER"/>
    <property type="match status" value="1"/>
</dbReference>
<dbReference type="Proteomes" id="UP001188597">
    <property type="component" value="Unassembled WGS sequence"/>
</dbReference>
<dbReference type="Gene3D" id="1.20.1250.20">
    <property type="entry name" value="MFS general substrate transporter like domains"/>
    <property type="match status" value="1"/>
</dbReference>
<evidence type="ECO:0000256" key="8">
    <source>
        <dbReference type="SAM" id="MobiDB-lite"/>
    </source>
</evidence>
<dbReference type="SUPFAM" id="SSF103473">
    <property type="entry name" value="MFS general substrate transporter"/>
    <property type="match status" value="1"/>
</dbReference>
<keyword evidence="11" id="KW-1185">Reference proteome</keyword>